<proteinExistence type="predicted"/>
<keyword evidence="2" id="KW-1185">Reference proteome</keyword>
<gene>
    <name evidence="1" type="ORF">GCM10011511_21030</name>
</gene>
<reference evidence="1" key="1">
    <citation type="journal article" date="2014" name="Int. J. Syst. Evol. Microbiol.">
        <title>Complete genome sequence of Corynebacterium casei LMG S-19264T (=DSM 44701T), isolated from a smear-ripened cheese.</title>
        <authorList>
            <consortium name="US DOE Joint Genome Institute (JGI-PGF)"/>
            <person name="Walter F."/>
            <person name="Albersmeier A."/>
            <person name="Kalinowski J."/>
            <person name="Ruckert C."/>
        </authorList>
    </citation>
    <scope>NUCLEOTIDE SEQUENCE</scope>
    <source>
        <strain evidence="1">CGMCC 1.15448</strain>
    </source>
</reference>
<comment type="caution">
    <text evidence="1">The sequence shown here is derived from an EMBL/GenBank/DDBJ whole genome shotgun (WGS) entry which is preliminary data.</text>
</comment>
<organism evidence="1 2">
    <name type="scientific">Puia dinghuensis</name>
    <dbReference type="NCBI Taxonomy" id="1792502"/>
    <lineage>
        <taxon>Bacteria</taxon>
        <taxon>Pseudomonadati</taxon>
        <taxon>Bacteroidota</taxon>
        <taxon>Chitinophagia</taxon>
        <taxon>Chitinophagales</taxon>
        <taxon>Chitinophagaceae</taxon>
        <taxon>Puia</taxon>
    </lineage>
</organism>
<sequence>MLTAALLILFLVQTRAQKIIDVTNSDGTGAIDYNTTSAVIGQLYTGIKYVRVTAGTPFFKEQFMKARLFDDGGGHYRCNAVRINLLDNEINYLGSDGKEMIASSPVRRIILTDSTTGEQYYFVWGWELTPTDKALEKVWFQVLVNDEVSLCRQIKKRIHETPSYGTATTDQDIVTIETYYLHRKGALVLVKSWQDLQDQLQDRKAILTQYIHDHHLKGRNTDDYIQLVTAYNAVKNN</sequence>
<dbReference type="AlphaFoldDB" id="A0A8J2XST2"/>
<evidence type="ECO:0000313" key="2">
    <source>
        <dbReference type="Proteomes" id="UP000607559"/>
    </source>
</evidence>
<evidence type="ECO:0000313" key="1">
    <source>
        <dbReference type="EMBL" id="GGA97506.1"/>
    </source>
</evidence>
<protein>
    <submittedName>
        <fullName evidence="1">Uncharacterized protein</fullName>
    </submittedName>
</protein>
<accession>A0A8J2XST2</accession>
<name>A0A8J2XST2_9BACT</name>
<dbReference type="Proteomes" id="UP000607559">
    <property type="component" value="Unassembled WGS sequence"/>
</dbReference>
<dbReference type="EMBL" id="BMJC01000002">
    <property type="protein sequence ID" value="GGA97506.1"/>
    <property type="molecule type" value="Genomic_DNA"/>
</dbReference>
<reference evidence="1" key="2">
    <citation type="submission" date="2020-09" db="EMBL/GenBank/DDBJ databases">
        <authorList>
            <person name="Sun Q."/>
            <person name="Zhou Y."/>
        </authorList>
    </citation>
    <scope>NUCLEOTIDE SEQUENCE</scope>
    <source>
        <strain evidence="1">CGMCC 1.15448</strain>
    </source>
</reference>